<dbReference type="Proteomes" id="UP000316628">
    <property type="component" value="Unassembled WGS sequence"/>
</dbReference>
<feature type="transmembrane region" description="Helical" evidence="2">
    <location>
        <begin position="23"/>
        <end position="43"/>
    </location>
</feature>
<keyword evidence="2" id="KW-0472">Membrane</keyword>
<feature type="transmembrane region" description="Helical" evidence="2">
    <location>
        <begin position="49"/>
        <end position="66"/>
    </location>
</feature>
<accession>A0A543JC16</accession>
<dbReference type="OrthoDB" id="3675370at2"/>
<dbReference type="AlphaFoldDB" id="A0A543JC16"/>
<evidence type="ECO:0000313" key="3">
    <source>
        <dbReference type="EMBL" id="TQM80395.1"/>
    </source>
</evidence>
<dbReference type="EMBL" id="VFPP01000001">
    <property type="protein sequence ID" value="TQM80395.1"/>
    <property type="molecule type" value="Genomic_DNA"/>
</dbReference>
<protein>
    <recommendedName>
        <fullName evidence="5">DUF4352 domain-containing protein</fullName>
    </recommendedName>
</protein>
<keyword evidence="2" id="KW-1133">Transmembrane helix</keyword>
<name>A0A543JC16_9PSEU</name>
<evidence type="ECO:0000256" key="1">
    <source>
        <dbReference type="SAM" id="MobiDB-lite"/>
    </source>
</evidence>
<reference evidence="3 4" key="1">
    <citation type="submission" date="2019-06" db="EMBL/GenBank/DDBJ databases">
        <title>Sequencing the genomes of 1000 actinobacteria strains.</title>
        <authorList>
            <person name="Klenk H.-P."/>
        </authorList>
    </citation>
    <scope>NUCLEOTIDE SEQUENCE [LARGE SCALE GENOMIC DNA]</scope>
    <source>
        <strain evidence="3 4">DSM 45456</strain>
    </source>
</reference>
<keyword evidence="4" id="KW-1185">Reference proteome</keyword>
<feature type="region of interest" description="Disordered" evidence="1">
    <location>
        <begin position="108"/>
        <end position="132"/>
    </location>
</feature>
<evidence type="ECO:0008006" key="5">
    <source>
        <dbReference type="Google" id="ProtNLM"/>
    </source>
</evidence>
<gene>
    <name evidence="3" type="ORF">FHX81_2724</name>
</gene>
<sequence length="261" mass="26594">MEHQQISHPQPYPQPVAAKPTKFAALAWAALILGVVGIVGSPIIILNNLTAVVAGVGLVLGFIALFGTKKIVAVIGVVLCVLGIVFTVMVQQAAVEELDEIINGSTNQGQVSGGVDSAAPVEPKPGAAQAPPTWGQRYTWADGLAVEVSAPTPCTPGEYAAPPNIARATKVTVTVTNGTDKSFDAGLLSFGSDAQFDGRKAETVFDSSGGCGNGGAGNATVLPGKTYTYETAFSVGAQPGELQITLQPTFGSDKAVFVGQA</sequence>
<proteinExistence type="predicted"/>
<dbReference type="RefSeq" id="WP_141978382.1">
    <property type="nucleotide sequence ID" value="NZ_VFPP01000001.1"/>
</dbReference>
<evidence type="ECO:0000313" key="4">
    <source>
        <dbReference type="Proteomes" id="UP000316628"/>
    </source>
</evidence>
<organism evidence="3 4">
    <name type="scientific">Saccharothrix saharensis</name>
    <dbReference type="NCBI Taxonomy" id="571190"/>
    <lineage>
        <taxon>Bacteria</taxon>
        <taxon>Bacillati</taxon>
        <taxon>Actinomycetota</taxon>
        <taxon>Actinomycetes</taxon>
        <taxon>Pseudonocardiales</taxon>
        <taxon>Pseudonocardiaceae</taxon>
        <taxon>Saccharothrix</taxon>
    </lineage>
</organism>
<feature type="transmembrane region" description="Helical" evidence="2">
    <location>
        <begin position="71"/>
        <end position="90"/>
    </location>
</feature>
<keyword evidence="2" id="KW-0812">Transmembrane</keyword>
<evidence type="ECO:0000256" key="2">
    <source>
        <dbReference type="SAM" id="Phobius"/>
    </source>
</evidence>
<comment type="caution">
    <text evidence="3">The sequence shown here is derived from an EMBL/GenBank/DDBJ whole genome shotgun (WGS) entry which is preliminary data.</text>
</comment>